<protein>
    <submittedName>
        <fullName evidence="2">(northern house mosquito) hypothetical protein</fullName>
    </submittedName>
</protein>
<accession>A0A8D8L2M4</accession>
<feature type="compositionally biased region" description="Polar residues" evidence="1">
    <location>
        <begin position="1"/>
        <end position="23"/>
    </location>
</feature>
<dbReference type="EMBL" id="HBUE01054465">
    <property type="protein sequence ID" value="CAG6465890.1"/>
    <property type="molecule type" value="Transcribed_RNA"/>
</dbReference>
<organism evidence="2">
    <name type="scientific">Culex pipiens</name>
    <name type="common">House mosquito</name>
    <dbReference type="NCBI Taxonomy" id="7175"/>
    <lineage>
        <taxon>Eukaryota</taxon>
        <taxon>Metazoa</taxon>
        <taxon>Ecdysozoa</taxon>
        <taxon>Arthropoda</taxon>
        <taxon>Hexapoda</taxon>
        <taxon>Insecta</taxon>
        <taxon>Pterygota</taxon>
        <taxon>Neoptera</taxon>
        <taxon>Endopterygota</taxon>
        <taxon>Diptera</taxon>
        <taxon>Nematocera</taxon>
        <taxon>Culicoidea</taxon>
        <taxon>Culicidae</taxon>
        <taxon>Culicinae</taxon>
        <taxon>Culicini</taxon>
        <taxon>Culex</taxon>
        <taxon>Culex</taxon>
    </lineage>
</organism>
<reference evidence="2" key="1">
    <citation type="submission" date="2021-05" db="EMBL/GenBank/DDBJ databases">
        <authorList>
            <person name="Alioto T."/>
            <person name="Alioto T."/>
            <person name="Gomez Garrido J."/>
        </authorList>
    </citation>
    <scope>NUCLEOTIDE SEQUENCE</scope>
</reference>
<dbReference type="EMBL" id="HBUE01340144">
    <property type="protein sequence ID" value="CAG6597987.1"/>
    <property type="molecule type" value="Transcribed_RNA"/>
</dbReference>
<feature type="region of interest" description="Disordered" evidence="1">
    <location>
        <begin position="1"/>
        <end position="31"/>
    </location>
</feature>
<feature type="compositionally biased region" description="Polar residues" evidence="1">
    <location>
        <begin position="87"/>
        <end position="101"/>
    </location>
</feature>
<evidence type="ECO:0000313" key="2">
    <source>
        <dbReference type="EMBL" id="CAG6597987.1"/>
    </source>
</evidence>
<proteinExistence type="predicted"/>
<sequence length="109" mass="11661">MAPTTTSRLVSGTTGRSTFSATCRSRRPVPSNRCAPSRVCPGFTRIYKPVARRSSAAGFVSPAKGTRYCTTQRTAGTVTWATGRISPKQNASKSRSSTCSGRTPKRSSR</sequence>
<dbReference type="AlphaFoldDB" id="A0A8D8L2M4"/>
<dbReference type="EMBL" id="HBUE01233286">
    <property type="protein sequence ID" value="CAG6545824.1"/>
    <property type="molecule type" value="Transcribed_RNA"/>
</dbReference>
<feature type="region of interest" description="Disordered" evidence="1">
    <location>
        <begin position="82"/>
        <end position="109"/>
    </location>
</feature>
<name>A0A8D8L2M4_CULPI</name>
<evidence type="ECO:0000256" key="1">
    <source>
        <dbReference type="SAM" id="MobiDB-lite"/>
    </source>
</evidence>